<dbReference type="PANTHER" id="PTHR39210:SF1">
    <property type="entry name" value="HEPARIN-SULFATE LYASE"/>
    <property type="match status" value="1"/>
</dbReference>
<evidence type="ECO:0000259" key="5">
    <source>
        <dbReference type="Pfam" id="PF05426"/>
    </source>
</evidence>
<evidence type="ECO:0000313" key="7">
    <source>
        <dbReference type="EMBL" id="GGB61165.1"/>
    </source>
</evidence>
<dbReference type="Proteomes" id="UP000617555">
    <property type="component" value="Unassembled WGS sequence"/>
</dbReference>
<comment type="caution">
    <text evidence="7">The sequence shown here is derived from an EMBL/GenBank/DDBJ whole genome shotgun (WGS) entry which is preliminary data.</text>
</comment>
<comment type="subcellular location">
    <subcellularLocation>
        <location evidence="1">Periplasm</location>
    </subcellularLocation>
</comment>
<name>A0ABQ1J9W9_9GAMM</name>
<dbReference type="InterPro" id="IPR008929">
    <property type="entry name" value="Chondroitin_lyas"/>
</dbReference>
<protein>
    <recommendedName>
        <fullName evidence="9">Alginate lyase</fullName>
    </recommendedName>
</protein>
<dbReference type="Gene3D" id="1.50.10.100">
    <property type="entry name" value="Chondroitin AC/alginate lyase"/>
    <property type="match status" value="1"/>
</dbReference>
<feature type="domain" description="Alginate lyase" evidence="5">
    <location>
        <begin position="95"/>
        <end position="312"/>
    </location>
</feature>
<sequence length="781" mass="87593">MNNIKLATGHPIPSYIFTSAFYRLAMSITRRIGSIALRVLIAYTVSFSATAAQHPNLVINQQDVADMKQAIAQPGAFQEAFNATLARVDQGLTQAIEVPVPQDAGGGYTHEKHKSNYQQMYDTGIIYQLTGDKKYAQYVKHMLLQYAKLYPTLPLHPKRKSSNEGKLFWQGLNEAVWLVHTIQAYDFIYDALTPAERNSIEMGAIMPVALFLSEQSPKTFNKVHNHGTWATAAVGMTGYVLDKPLWVERALYDLNLAKKGGFMRQLDELFSPDGYYNEGPYYQRYALMPFVTFAKAIEQNEPQRKIFEYRNGILLKAITSSVELSYNKLLFPLNDAINSKGIDTIELVHGIAIAYGLNHDPRLLDIAQQQNNILLTGDGLKIAQGLDNQLQQPYPFVSSLYRDGQQGDNGALVVMRQGGKTDQTLVFKATAQGLGHGHFDKLTWQFYDKGNEIVSDYGAARFLNIEAKFGGGYLPENNSWAKQTIAHNTLVVDEQSHFNGKLNMANKHHPQLKFYESQPNLTIASASIDTAYEDVAFKRTLALVNIKQRDAVIGIDIMHVKANKPHQYDLPVHYQGQLIDTNFQRKASLNQLQALGQHHGYQHLWLLATANLTTHSMLNRLAKITWLNNNGRFYTLSTLVNANSSQHNDEQMLFTQLGANDPNMNLRQQQAFIHRVNATNHTFINVIEPHGEYNPSKEYTLGATSNVAELNHYQQAELAALTIRFTDGQQYLLAMNHSNNVVTEQTQSVITVNGAQYPFKGRAQLIGPLASAQAIQSKNSK</sequence>
<dbReference type="InterPro" id="IPR012480">
    <property type="entry name" value="Hepar_II_III_C"/>
</dbReference>
<dbReference type="SUPFAM" id="SSF48230">
    <property type="entry name" value="Chondroitin AC/alginate lyase"/>
    <property type="match status" value="1"/>
</dbReference>
<evidence type="ECO:0000256" key="2">
    <source>
        <dbReference type="ARBA" id="ARBA00022729"/>
    </source>
</evidence>
<keyword evidence="3" id="KW-0574">Periplasm</keyword>
<dbReference type="Pfam" id="PF05426">
    <property type="entry name" value="Alginate_lyase"/>
    <property type="match status" value="1"/>
</dbReference>
<evidence type="ECO:0000256" key="4">
    <source>
        <dbReference type="ARBA" id="ARBA00023239"/>
    </source>
</evidence>
<evidence type="ECO:0000256" key="1">
    <source>
        <dbReference type="ARBA" id="ARBA00004418"/>
    </source>
</evidence>
<evidence type="ECO:0000259" key="6">
    <source>
        <dbReference type="Pfam" id="PF07940"/>
    </source>
</evidence>
<organism evidence="7 8">
    <name type="scientific">Shewanella inventionis</name>
    <dbReference type="NCBI Taxonomy" id="1738770"/>
    <lineage>
        <taxon>Bacteria</taxon>
        <taxon>Pseudomonadati</taxon>
        <taxon>Pseudomonadota</taxon>
        <taxon>Gammaproteobacteria</taxon>
        <taxon>Alteromonadales</taxon>
        <taxon>Shewanellaceae</taxon>
        <taxon>Shewanella</taxon>
    </lineage>
</organism>
<evidence type="ECO:0000256" key="3">
    <source>
        <dbReference type="ARBA" id="ARBA00022764"/>
    </source>
</evidence>
<keyword evidence="4" id="KW-0456">Lyase</keyword>
<feature type="domain" description="Heparinase II/III-like C-terminal" evidence="6">
    <location>
        <begin position="403"/>
        <end position="611"/>
    </location>
</feature>
<evidence type="ECO:0000313" key="8">
    <source>
        <dbReference type="Proteomes" id="UP000617555"/>
    </source>
</evidence>
<keyword evidence="8" id="KW-1185">Reference proteome</keyword>
<dbReference type="Gene3D" id="2.70.98.70">
    <property type="match status" value="1"/>
</dbReference>
<dbReference type="InterPro" id="IPR008397">
    <property type="entry name" value="Alginate_lyase_dom"/>
</dbReference>
<evidence type="ECO:0008006" key="9">
    <source>
        <dbReference type="Google" id="ProtNLM"/>
    </source>
</evidence>
<dbReference type="PANTHER" id="PTHR39210">
    <property type="entry name" value="HEPARIN-SULFATE LYASE"/>
    <property type="match status" value="1"/>
</dbReference>
<accession>A0ABQ1J9W9</accession>
<gene>
    <name evidence="7" type="ORF">GCM10011607_22330</name>
</gene>
<reference evidence="8" key="1">
    <citation type="journal article" date="2019" name="Int. J. Syst. Evol. Microbiol.">
        <title>The Global Catalogue of Microorganisms (GCM) 10K type strain sequencing project: providing services to taxonomists for standard genome sequencing and annotation.</title>
        <authorList>
            <consortium name="The Broad Institute Genomics Platform"/>
            <consortium name="The Broad Institute Genome Sequencing Center for Infectious Disease"/>
            <person name="Wu L."/>
            <person name="Ma J."/>
        </authorList>
    </citation>
    <scope>NUCLEOTIDE SEQUENCE [LARGE SCALE GENOMIC DNA]</scope>
    <source>
        <strain evidence="8">CGMCC 1.15339</strain>
    </source>
</reference>
<proteinExistence type="predicted"/>
<dbReference type="Pfam" id="PF07940">
    <property type="entry name" value="Hepar_II_III_C"/>
    <property type="match status" value="1"/>
</dbReference>
<dbReference type="EMBL" id="BMII01000017">
    <property type="protein sequence ID" value="GGB61165.1"/>
    <property type="molecule type" value="Genomic_DNA"/>
</dbReference>
<keyword evidence="2" id="KW-0732">Signal</keyword>